<evidence type="ECO:0000256" key="1">
    <source>
        <dbReference type="SAM" id="Phobius"/>
    </source>
</evidence>
<gene>
    <name evidence="3" type="ORF">V6N12_001806</name>
</gene>
<feature type="transmembrane region" description="Helical" evidence="1">
    <location>
        <begin position="383"/>
        <end position="402"/>
    </location>
</feature>
<evidence type="ECO:0000259" key="2">
    <source>
        <dbReference type="Pfam" id="PF00149"/>
    </source>
</evidence>
<keyword evidence="1" id="KW-0472">Membrane</keyword>
<dbReference type="InterPro" id="IPR004843">
    <property type="entry name" value="Calcineurin-like_PHP"/>
</dbReference>
<evidence type="ECO:0000313" key="3">
    <source>
        <dbReference type="EMBL" id="KAK8509729.1"/>
    </source>
</evidence>
<keyword evidence="4" id="KW-1185">Reference proteome</keyword>
<keyword evidence="1" id="KW-1133">Transmembrane helix</keyword>
<reference evidence="3 4" key="1">
    <citation type="journal article" date="2024" name="G3 (Bethesda)">
        <title>Genome assembly of Hibiscus sabdariffa L. provides insights into metabolisms of medicinal natural products.</title>
        <authorList>
            <person name="Kim T."/>
        </authorList>
    </citation>
    <scope>NUCLEOTIDE SEQUENCE [LARGE SCALE GENOMIC DNA]</scope>
    <source>
        <strain evidence="3">TK-2024</strain>
        <tissue evidence="3">Old leaves</tissue>
    </source>
</reference>
<feature type="domain" description="Calcineurin-like phosphoesterase" evidence="2">
    <location>
        <begin position="58"/>
        <end position="282"/>
    </location>
</feature>
<dbReference type="Proteomes" id="UP001472677">
    <property type="component" value="Unassembled WGS sequence"/>
</dbReference>
<dbReference type="CDD" id="cd07383">
    <property type="entry name" value="MPP_Dcr2"/>
    <property type="match status" value="1"/>
</dbReference>
<dbReference type="PANTHER" id="PTHR32440">
    <property type="entry name" value="PHOSPHATASE DCR2-RELATED-RELATED"/>
    <property type="match status" value="1"/>
</dbReference>
<feature type="transmembrane region" description="Helical" evidence="1">
    <location>
        <begin position="527"/>
        <end position="547"/>
    </location>
</feature>
<evidence type="ECO:0000313" key="4">
    <source>
        <dbReference type="Proteomes" id="UP001472677"/>
    </source>
</evidence>
<organism evidence="3 4">
    <name type="scientific">Hibiscus sabdariffa</name>
    <name type="common">roselle</name>
    <dbReference type="NCBI Taxonomy" id="183260"/>
    <lineage>
        <taxon>Eukaryota</taxon>
        <taxon>Viridiplantae</taxon>
        <taxon>Streptophyta</taxon>
        <taxon>Embryophyta</taxon>
        <taxon>Tracheophyta</taxon>
        <taxon>Spermatophyta</taxon>
        <taxon>Magnoliopsida</taxon>
        <taxon>eudicotyledons</taxon>
        <taxon>Gunneridae</taxon>
        <taxon>Pentapetalae</taxon>
        <taxon>rosids</taxon>
        <taxon>malvids</taxon>
        <taxon>Malvales</taxon>
        <taxon>Malvaceae</taxon>
        <taxon>Malvoideae</taxon>
        <taxon>Hibiscus</taxon>
    </lineage>
</organism>
<sequence>MHGLFLDGIHGTNFYYVVVWLCFVPINASAPGQYPPRQQRITQKPSLKLRFGRNGEFKILQVVDMHYAGGKMTLCKDVLRSQVQGCSDLNTTAFIRRMIEAEKPDLIVFTGDNIYGSDSKDSAKSMDAAFAPAIAARIPWAPVLGNHDQEGTLSRERVGGAEGSGFVNKSILNLYFLDSGDYSTVPAIPGYGWIKPSQQLWFQRTSAKLRRAYMSPPVVQKSSAPGLVYFHIPLPEVASFDSSNFTGVKQEGIGSASANSGFFTTLVEAGDVKAVFTGHDHINDFCGKLTGIQLCYGGGFGYHAYGKARWSRRARVVLASLEKTEGRSWGAVKSIKTWKRLDDQHLTAIDAEVLWSKHFDSDMEVISGLVLASRSHMPCFTAIPFHILAVLLLFLCFSAPIVQSSPDNSGSILLPSDGFTLTGENEGICARFTKPASCPVKCFRTEPVCGVDGVTYWCGCADAYCAGTRVAKLGFCEVGSGGSASLPGQALLLVHIVWLILLDKLLSTMAGRRFPLFPWLQLPTFGRVLLILAFGTLVCIGGAMVLIPYKGRESIGEIGFRGRRAAVHAVNYTKRNGPSVQYFWLRLPSSTHLSSFCKPELKGHIHANIPALQLCHSSASPDGS</sequence>
<dbReference type="InterPro" id="IPR029052">
    <property type="entry name" value="Metallo-depent_PP-like"/>
</dbReference>
<name>A0ABR2BRF7_9ROSI</name>
<dbReference type="EMBL" id="JBBPBM010000090">
    <property type="protein sequence ID" value="KAK8509729.1"/>
    <property type="molecule type" value="Genomic_DNA"/>
</dbReference>
<proteinExistence type="predicted"/>
<dbReference type="PANTHER" id="PTHR32440:SF0">
    <property type="entry name" value="PHOSPHATASE DCR2-RELATED"/>
    <property type="match status" value="1"/>
</dbReference>
<dbReference type="Gene3D" id="3.60.21.10">
    <property type="match status" value="1"/>
</dbReference>
<comment type="caution">
    <text evidence="3">The sequence shown here is derived from an EMBL/GenBank/DDBJ whole genome shotgun (WGS) entry which is preliminary data.</text>
</comment>
<accession>A0ABR2BRF7</accession>
<protein>
    <recommendedName>
        <fullName evidence="2">Calcineurin-like phosphoesterase domain-containing protein</fullName>
    </recommendedName>
</protein>
<dbReference type="Pfam" id="PF00149">
    <property type="entry name" value="Metallophos"/>
    <property type="match status" value="1"/>
</dbReference>
<dbReference type="SUPFAM" id="SSF56300">
    <property type="entry name" value="Metallo-dependent phosphatases"/>
    <property type="match status" value="1"/>
</dbReference>
<keyword evidence="1" id="KW-0812">Transmembrane</keyword>